<comment type="caution">
    <text evidence="1">The sequence shown here is derived from an EMBL/GenBank/DDBJ whole genome shotgun (WGS) entry which is preliminary data.</text>
</comment>
<keyword evidence="2" id="KW-1185">Reference proteome</keyword>
<dbReference type="Proteomes" id="UP001295684">
    <property type="component" value="Unassembled WGS sequence"/>
</dbReference>
<gene>
    <name evidence="1" type="ORF">ECRASSUSDP1_LOCUS28157</name>
</gene>
<protein>
    <submittedName>
        <fullName evidence="1">Uncharacterized protein</fullName>
    </submittedName>
</protein>
<evidence type="ECO:0000313" key="2">
    <source>
        <dbReference type="Proteomes" id="UP001295684"/>
    </source>
</evidence>
<dbReference type="EMBL" id="CAMPGE010029053">
    <property type="protein sequence ID" value="CAI2386535.1"/>
    <property type="molecule type" value="Genomic_DNA"/>
</dbReference>
<dbReference type="AlphaFoldDB" id="A0AAD1Y8A5"/>
<reference evidence="1" key="1">
    <citation type="submission" date="2023-07" db="EMBL/GenBank/DDBJ databases">
        <authorList>
            <consortium name="AG Swart"/>
            <person name="Singh M."/>
            <person name="Singh A."/>
            <person name="Seah K."/>
            <person name="Emmerich C."/>
        </authorList>
    </citation>
    <scope>NUCLEOTIDE SEQUENCE</scope>
    <source>
        <strain evidence="1">DP1</strain>
    </source>
</reference>
<name>A0AAD1Y8A5_EUPCR</name>
<accession>A0AAD1Y8A5</accession>
<sequence length="103" mass="11885">MRVNESCNKMEGSIKKLETSFNQPLVQVVKKEYKNYKTQTKKRLTSKSPSPVSNRQMNIKVNLRGFRKKAQDTSWKRVRSPVPLSTFNLNSLSLCAKKMLGSY</sequence>
<organism evidence="1 2">
    <name type="scientific">Euplotes crassus</name>
    <dbReference type="NCBI Taxonomy" id="5936"/>
    <lineage>
        <taxon>Eukaryota</taxon>
        <taxon>Sar</taxon>
        <taxon>Alveolata</taxon>
        <taxon>Ciliophora</taxon>
        <taxon>Intramacronucleata</taxon>
        <taxon>Spirotrichea</taxon>
        <taxon>Hypotrichia</taxon>
        <taxon>Euplotida</taxon>
        <taxon>Euplotidae</taxon>
        <taxon>Moneuplotes</taxon>
    </lineage>
</organism>
<evidence type="ECO:0000313" key="1">
    <source>
        <dbReference type="EMBL" id="CAI2386535.1"/>
    </source>
</evidence>
<proteinExistence type="predicted"/>